<sequence>MSSTGALGDSLRTSAAASSSATTSRRSASTVRPRTRRLISFNDDDDNDNNPYCSDGYQSPASGLSTTLAASELTPPRSRGATPLPYTSRGASPMPMRHPSRATEVCSQSGSEGWDDNVRVPSLGRAGIAGGDRAKLAAGQSRPTMNLFDASWSSLQSLASSVLGSDVGGTSTNGDAMSHRRRKPLRSDNHMTSTPKQWSTSPSTWGPTGLTSAEIGAGTREERQALVQAKKREALLLADTGLTSTLKRGHKRRDSTEQPDQAVVDPGQDGETLVYVHRVHPTDSITGVTIKYGCQAAIFRKSNGFWPSDSIQSRKTVLLPVDACSVKGRPIRSTPADLLTHDSSGYMNGSSIAPGSTADTTLSTTTTESEADRTWKHESWVQIDGFPAAVEIGRVPRMTLGFFPRTRRKSFVYSDSEASLTPLRERPESPAPPPSLPRNNLPTGVLTSTKPSPGIRHQRQRSNFQLTGPGVGTLDRTAIAPGPAPDGLNNFFAQHLPTFGAPPPPNQSRTSSDSTSTVLSHTTTTSLDNLGGVLEGWVRNIATKAKAGLNDLQSGVGDLIEMDDAPPPPPTSPPPPPLDAQRQPIQTAARFHSNQQDSFVTNMNGAAEKISRTTGS</sequence>
<protein>
    <recommendedName>
        <fullName evidence="4">LysM domain-containing protein</fullName>
    </recommendedName>
</protein>
<dbReference type="VEuPathDB" id="FungiDB:ASPZODRAFT_1964515"/>
<dbReference type="Proteomes" id="UP000184188">
    <property type="component" value="Unassembled WGS sequence"/>
</dbReference>
<feature type="compositionally biased region" description="Low complexity" evidence="1">
    <location>
        <begin position="508"/>
        <end position="522"/>
    </location>
</feature>
<organism evidence="2 3">
    <name type="scientific">Penicilliopsis zonata CBS 506.65</name>
    <dbReference type="NCBI Taxonomy" id="1073090"/>
    <lineage>
        <taxon>Eukaryota</taxon>
        <taxon>Fungi</taxon>
        <taxon>Dikarya</taxon>
        <taxon>Ascomycota</taxon>
        <taxon>Pezizomycotina</taxon>
        <taxon>Eurotiomycetes</taxon>
        <taxon>Eurotiomycetidae</taxon>
        <taxon>Eurotiales</taxon>
        <taxon>Aspergillaceae</taxon>
        <taxon>Penicilliopsis</taxon>
    </lineage>
</organism>
<keyword evidence="3" id="KW-1185">Reference proteome</keyword>
<proteinExistence type="predicted"/>
<feature type="compositionally biased region" description="Pro residues" evidence="1">
    <location>
        <begin position="565"/>
        <end position="578"/>
    </location>
</feature>
<dbReference type="RefSeq" id="XP_022580991.1">
    <property type="nucleotide sequence ID" value="XM_022727444.1"/>
</dbReference>
<gene>
    <name evidence="2" type="ORF">ASPZODRAFT_1964515</name>
</gene>
<feature type="region of interest" description="Disordered" evidence="1">
    <location>
        <begin position="494"/>
        <end position="522"/>
    </location>
</feature>
<feature type="compositionally biased region" description="Low complexity" evidence="1">
    <location>
        <begin position="12"/>
        <end position="32"/>
    </location>
</feature>
<feature type="region of interest" description="Disordered" evidence="1">
    <location>
        <begin position="414"/>
        <end position="470"/>
    </location>
</feature>
<dbReference type="EMBL" id="KV878342">
    <property type="protein sequence ID" value="OJJ46481.1"/>
    <property type="molecule type" value="Genomic_DNA"/>
</dbReference>
<evidence type="ECO:0000313" key="2">
    <source>
        <dbReference type="EMBL" id="OJJ46481.1"/>
    </source>
</evidence>
<feature type="region of interest" description="Disordered" evidence="1">
    <location>
        <begin position="1"/>
        <end position="118"/>
    </location>
</feature>
<dbReference type="STRING" id="1073090.A0A1L9SH53"/>
<dbReference type="GeneID" id="34613908"/>
<feature type="region of interest" description="Disordered" evidence="1">
    <location>
        <begin position="557"/>
        <end position="616"/>
    </location>
</feature>
<dbReference type="Gene3D" id="3.10.350.10">
    <property type="entry name" value="LysM domain"/>
    <property type="match status" value="1"/>
</dbReference>
<feature type="region of interest" description="Disordered" evidence="1">
    <location>
        <begin position="347"/>
        <end position="373"/>
    </location>
</feature>
<feature type="compositionally biased region" description="Low complexity" evidence="1">
    <location>
        <begin position="357"/>
        <end position="368"/>
    </location>
</feature>
<feature type="region of interest" description="Disordered" evidence="1">
    <location>
        <begin position="246"/>
        <end position="268"/>
    </location>
</feature>
<evidence type="ECO:0000256" key="1">
    <source>
        <dbReference type="SAM" id="MobiDB-lite"/>
    </source>
</evidence>
<name>A0A1L9SH53_9EURO</name>
<dbReference type="PANTHER" id="PTHR20932:SF8">
    <property type="entry name" value="LD22649P"/>
    <property type="match status" value="1"/>
</dbReference>
<reference evidence="3" key="1">
    <citation type="journal article" date="2017" name="Genome Biol.">
        <title>Comparative genomics reveals high biological diversity and specific adaptations in the industrially and medically important fungal genus Aspergillus.</title>
        <authorList>
            <person name="de Vries R.P."/>
            <person name="Riley R."/>
            <person name="Wiebenga A."/>
            <person name="Aguilar-Osorio G."/>
            <person name="Amillis S."/>
            <person name="Uchima C.A."/>
            <person name="Anderluh G."/>
            <person name="Asadollahi M."/>
            <person name="Askin M."/>
            <person name="Barry K."/>
            <person name="Battaglia E."/>
            <person name="Bayram O."/>
            <person name="Benocci T."/>
            <person name="Braus-Stromeyer S.A."/>
            <person name="Caldana C."/>
            <person name="Canovas D."/>
            <person name="Cerqueira G.C."/>
            <person name="Chen F."/>
            <person name="Chen W."/>
            <person name="Choi C."/>
            <person name="Clum A."/>
            <person name="Dos Santos R.A."/>
            <person name="Damasio A.R."/>
            <person name="Diallinas G."/>
            <person name="Emri T."/>
            <person name="Fekete E."/>
            <person name="Flipphi M."/>
            <person name="Freyberg S."/>
            <person name="Gallo A."/>
            <person name="Gournas C."/>
            <person name="Habgood R."/>
            <person name="Hainaut M."/>
            <person name="Harispe M.L."/>
            <person name="Henrissat B."/>
            <person name="Hilden K.S."/>
            <person name="Hope R."/>
            <person name="Hossain A."/>
            <person name="Karabika E."/>
            <person name="Karaffa L."/>
            <person name="Karanyi Z."/>
            <person name="Krasevec N."/>
            <person name="Kuo A."/>
            <person name="Kusch H."/>
            <person name="LaButti K."/>
            <person name="Lagendijk E.L."/>
            <person name="Lapidus A."/>
            <person name="Levasseur A."/>
            <person name="Lindquist E."/>
            <person name="Lipzen A."/>
            <person name="Logrieco A.F."/>
            <person name="MacCabe A."/>
            <person name="Maekelae M.R."/>
            <person name="Malavazi I."/>
            <person name="Melin P."/>
            <person name="Meyer V."/>
            <person name="Mielnichuk N."/>
            <person name="Miskei M."/>
            <person name="Molnar A.P."/>
            <person name="Mule G."/>
            <person name="Ngan C.Y."/>
            <person name="Orejas M."/>
            <person name="Orosz E."/>
            <person name="Ouedraogo J.P."/>
            <person name="Overkamp K.M."/>
            <person name="Park H.-S."/>
            <person name="Perrone G."/>
            <person name="Piumi F."/>
            <person name="Punt P.J."/>
            <person name="Ram A.F."/>
            <person name="Ramon A."/>
            <person name="Rauscher S."/>
            <person name="Record E."/>
            <person name="Riano-Pachon D.M."/>
            <person name="Robert V."/>
            <person name="Roehrig J."/>
            <person name="Ruller R."/>
            <person name="Salamov A."/>
            <person name="Salih N.S."/>
            <person name="Samson R.A."/>
            <person name="Sandor E."/>
            <person name="Sanguinetti M."/>
            <person name="Schuetze T."/>
            <person name="Sepcic K."/>
            <person name="Shelest E."/>
            <person name="Sherlock G."/>
            <person name="Sophianopoulou V."/>
            <person name="Squina F.M."/>
            <person name="Sun H."/>
            <person name="Susca A."/>
            <person name="Todd R.B."/>
            <person name="Tsang A."/>
            <person name="Unkles S.E."/>
            <person name="van de Wiele N."/>
            <person name="van Rossen-Uffink D."/>
            <person name="Oliveira J.V."/>
            <person name="Vesth T.C."/>
            <person name="Visser J."/>
            <person name="Yu J.-H."/>
            <person name="Zhou M."/>
            <person name="Andersen M.R."/>
            <person name="Archer D.B."/>
            <person name="Baker S.E."/>
            <person name="Benoit I."/>
            <person name="Brakhage A.A."/>
            <person name="Braus G.H."/>
            <person name="Fischer R."/>
            <person name="Frisvad J.C."/>
            <person name="Goldman G.H."/>
            <person name="Houbraken J."/>
            <person name="Oakley B."/>
            <person name="Pocsi I."/>
            <person name="Scazzocchio C."/>
            <person name="Seiboth B."/>
            <person name="vanKuyk P.A."/>
            <person name="Wortman J."/>
            <person name="Dyer P.S."/>
            <person name="Grigoriev I.V."/>
        </authorList>
    </citation>
    <scope>NUCLEOTIDE SEQUENCE [LARGE SCALE GENOMIC DNA]</scope>
    <source>
        <strain evidence="3">CBS 506.65</strain>
    </source>
</reference>
<feature type="compositionally biased region" description="Polar residues" evidence="1">
    <location>
        <begin position="190"/>
        <end position="211"/>
    </location>
</feature>
<feature type="compositionally biased region" description="Polar residues" evidence="1">
    <location>
        <begin position="56"/>
        <end position="69"/>
    </location>
</feature>
<dbReference type="OrthoDB" id="2192830at2759"/>
<feature type="compositionally biased region" description="Polar residues" evidence="1">
    <location>
        <begin position="592"/>
        <end position="604"/>
    </location>
</feature>
<dbReference type="InterPro" id="IPR045030">
    <property type="entry name" value="LYSM1-4"/>
</dbReference>
<dbReference type="AlphaFoldDB" id="A0A1L9SH53"/>
<evidence type="ECO:0008006" key="4">
    <source>
        <dbReference type="Google" id="ProtNLM"/>
    </source>
</evidence>
<accession>A0A1L9SH53</accession>
<feature type="region of interest" description="Disordered" evidence="1">
    <location>
        <begin position="166"/>
        <end position="217"/>
    </location>
</feature>
<evidence type="ECO:0000313" key="3">
    <source>
        <dbReference type="Proteomes" id="UP000184188"/>
    </source>
</evidence>
<dbReference type="PANTHER" id="PTHR20932">
    <property type="entry name" value="LYSM AND PUTATIVE PEPTIDOGLYCAN-BINDING DOMAIN-CONTAINING PROTEIN"/>
    <property type="match status" value="1"/>
</dbReference>
<dbReference type="InterPro" id="IPR036779">
    <property type="entry name" value="LysM_dom_sf"/>
</dbReference>